<reference evidence="1 2" key="1">
    <citation type="submission" date="2018-11" db="EMBL/GenBank/DDBJ databases">
        <authorList>
            <person name="Jang G.I."/>
            <person name="Hwang C.Y."/>
        </authorList>
    </citation>
    <scope>NUCLEOTIDE SEQUENCE [LARGE SCALE GENOMIC DNA]</scope>
    <source>
        <strain evidence="1 2">SSM26</strain>
    </source>
</reference>
<evidence type="ECO:0000313" key="1">
    <source>
        <dbReference type="EMBL" id="ROZ85940.1"/>
    </source>
</evidence>
<sequence>MALLMLNGCAELQRSSGVERLGAPIEGYNHLSSSAINWFRINGSGGSNVNVSTGGGQTCCVVLPVTWQPGLTVVVEWEEDPDPFAYGDWPERRFSDAWYARLAEHETHYTRHRVEVEVALYEALGVVNVHFLPCNEIRVSAGTTRFGLASHPYNYSLNMEEPAQCPTRP</sequence>
<name>A0ABX9XJR6_9PSED</name>
<dbReference type="EMBL" id="RKKU01000006">
    <property type="protein sequence ID" value="ROZ85940.1"/>
    <property type="molecule type" value="Genomic_DNA"/>
</dbReference>
<evidence type="ECO:0000313" key="2">
    <source>
        <dbReference type="Proteomes" id="UP000275199"/>
    </source>
</evidence>
<dbReference type="Pfam" id="PF11745">
    <property type="entry name" value="DUF3304"/>
    <property type="match status" value="1"/>
</dbReference>
<keyword evidence="2" id="KW-1185">Reference proteome</keyword>
<protein>
    <submittedName>
        <fullName evidence="1">DUF3304 domain-containing protein</fullName>
    </submittedName>
</protein>
<gene>
    <name evidence="1" type="ORF">EF096_06980</name>
</gene>
<organism evidence="1 2">
    <name type="scientific">Pseudomonas neustonica</name>
    <dbReference type="NCBI Taxonomy" id="2487346"/>
    <lineage>
        <taxon>Bacteria</taxon>
        <taxon>Pseudomonadati</taxon>
        <taxon>Pseudomonadota</taxon>
        <taxon>Gammaproteobacteria</taxon>
        <taxon>Pseudomonadales</taxon>
        <taxon>Pseudomonadaceae</taxon>
        <taxon>Pseudomonas</taxon>
    </lineage>
</organism>
<dbReference type="InterPro" id="IPR021733">
    <property type="entry name" value="DUF3304"/>
</dbReference>
<comment type="caution">
    <text evidence="1">The sequence shown here is derived from an EMBL/GenBank/DDBJ whole genome shotgun (WGS) entry which is preliminary data.</text>
</comment>
<accession>A0ABX9XJR6</accession>
<dbReference type="Proteomes" id="UP000275199">
    <property type="component" value="Unassembled WGS sequence"/>
</dbReference>
<proteinExistence type="predicted"/>